<evidence type="ECO:0000313" key="3">
    <source>
        <dbReference type="Proteomes" id="UP000468327"/>
    </source>
</evidence>
<protein>
    <submittedName>
        <fullName evidence="2">Uncharacterized protein</fullName>
    </submittedName>
</protein>
<organism evidence="2 3">
    <name type="scientific">Gordonibacter urolithinfaciens</name>
    <dbReference type="NCBI Taxonomy" id="1335613"/>
    <lineage>
        <taxon>Bacteria</taxon>
        <taxon>Bacillati</taxon>
        <taxon>Actinomycetota</taxon>
        <taxon>Coriobacteriia</taxon>
        <taxon>Eggerthellales</taxon>
        <taxon>Eggerthellaceae</taxon>
        <taxon>Gordonibacter</taxon>
    </lineage>
</organism>
<reference evidence="2 3" key="1">
    <citation type="submission" date="2019-11" db="EMBL/GenBank/DDBJ databases">
        <title>Whole genome shotgun sequencing (WGS) data from Adlercreutzia equolifaciens ResAG-91, Eggerthella lenta MRI-F36, MRI-F37, MRI-F40, ResAG-49, ResAG-88, ResAG-121, ResAG-145, and Gordonibacter sp. ResAG-5, ResAG-26, ResAG-43, ResAG-50, ResAG-59.</title>
        <authorList>
            <person name="Stoll D.A."/>
            <person name="Danylec N."/>
            <person name="Franz C.M.A.P."/>
            <person name="Huch M."/>
        </authorList>
    </citation>
    <scope>NUCLEOTIDE SEQUENCE [LARGE SCALE GENOMIC DNA]</scope>
    <source>
        <strain evidence="2 3">ResAG-59</strain>
    </source>
</reference>
<keyword evidence="3" id="KW-1185">Reference proteome</keyword>
<proteinExistence type="predicted"/>
<dbReference type="RefSeq" id="WP_087190056.1">
    <property type="nucleotide sequence ID" value="NZ_DBEZYS010000289.1"/>
</dbReference>
<dbReference type="Proteomes" id="UP000468327">
    <property type="component" value="Unassembled WGS sequence"/>
</dbReference>
<evidence type="ECO:0000256" key="1">
    <source>
        <dbReference type="SAM" id="MobiDB-lite"/>
    </source>
</evidence>
<dbReference type="AlphaFoldDB" id="A0A6N8IG30"/>
<dbReference type="EMBL" id="WPOC01000006">
    <property type="protein sequence ID" value="MVN14767.1"/>
    <property type="molecule type" value="Genomic_DNA"/>
</dbReference>
<sequence length="340" mass="36255">MSEEATGPACADGFGEAASEDAAARELAEHNALADVFDDVRAQSAQSALVEPTRWPEIGLVPEHLDAEEFEMLVYEYLEDERAAQAEDEADAAPVYRTATRAVGVPRAFGGSEPAEAADGVFANAEPEDAEEASAGAVDAEATACSEVSFDPAAADASGEAIEGAPATAKALEGDDDPFAGLELPPGYRLVEMEGEFVLVPDEEAEPVERAIDCSGIVALVGAHSYYLYDRTVMTDAYAHWAFLAAEDDNVVTFVDCVREDSRIYPRPLAASSLGNPPFNLAEDAVAQTWNIVRESGAYPDIQQTTASNGDVYYFSTEHLSPAYAASLAEWDAVERKMHL</sequence>
<comment type="caution">
    <text evidence="2">The sequence shown here is derived from an EMBL/GenBank/DDBJ whole genome shotgun (WGS) entry which is preliminary data.</text>
</comment>
<name>A0A6N8IG30_9ACTN</name>
<accession>A0A6N8IG30</accession>
<evidence type="ECO:0000313" key="2">
    <source>
        <dbReference type="EMBL" id="MVN14767.1"/>
    </source>
</evidence>
<feature type="region of interest" description="Disordered" evidence="1">
    <location>
        <begin position="1"/>
        <end position="23"/>
    </location>
</feature>
<gene>
    <name evidence="2" type="ORF">GO738_05250</name>
</gene>